<reference evidence="1" key="1">
    <citation type="journal article" date="2020" name="mSystems">
        <title>Genome- and Community-Level Interaction Insights into Carbon Utilization and Element Cycling Functions of Hydrothermarchaeota in Hydrothermal Sediment.</title>
        <authorList>
            <person name="Zhou Z."/>
            <person name="Liu Y."/>
            <person name="Xu W."/>
            <person name="Pan J."/>
            <person name="Luo Z.H."/>
            <person name="Li M."/>
        </authorList>
    </citation>
    <scope>NUCLEOTIDE SEQUENCE [LARGE SCALE GENOMIC DNA]</scope>
    <source>
        <strain evidence="1">SpSt-82</strain>
    </source>
</reference>
<sequence length="68" mass="7980">MQRVLSTMKIMDYEGAKERLGRLWRRYQNTYRPSRIGEVKKSLCSLKHPEDIRKRIYTTSAAESFAAG</sequence>
<dbReference type="EMBL" id="DTIY01000029">
    <property type="protein sequence ID" value="HGY39053.1"/>
    <property type="molecule type" value="Genomic_DNA"/>
</dbReference>
<accession>A0A7V4TXC5</accession>
<dbReference type="AlphaFoldDB" id="A0A7V4TXC5"/>
<protein>
    <submittedName>
        <fullName evidence="1">Uncharacterized protein</fullName>
    </submittedName>
</protein>
<evidence type="ECO:0000313" key="1">
    <source>
        <dbReference type="EMBL" id="HGY39053.1"/>
    </source>
</evidence>
<proteinExistence type="predicted"/>
<organism evidence="1">
    <name type="scientific">Candidatus Caldatribacterium saccharofermentans</name>
    <dbReference type="NCBI Taxonomy" id="1454753"/>
    <lineage>
        <taxon>Bacteria</taxon>
        <taxon>Pseudomonadati</taxon>
        <taxon>Atribacterota</taxon>
        <taxon>Atribacteria</taxon>
        <taxon>Atribacterales</taxon>
        <taxon>Candidatus Caldatribacteriaceae</taxon>
        <taxon>Candidatus Caldatribacterium</taxon>
    </lineage>
</organism>
<name>A0A7V4TXC5_9BACT</name>
<gene>
    <name evidence="1" type="ORF">ENW11_04515</name>
</gene>
<comment type="caution">
    <text evidence="1">The sequence shown here is derived from an EMBL/GenBank/DDBJ whole genome shotgun (WGS) entry which is preliminary data.</text>
</comment>